<dbReference type="Gene3D" id="3.40.50.720">
    <property type="entry name" value="NAD(P)-binding Rossmann-like Domain"/>
    <property type="match status" value="1"/>
</dbReference>
<dbReference type="HOGENOM" id="CLU_056511_0_0_1"/>
<dbReference type="EMBL" id="JELW01000053">
    <property type="protein sequence ID" value="EXU96206.1"/>
    <property type="molecule type" value="Genomic_DNA"/>
</dbReference>
<evidence type="ECO:0000313" key="5">
    <source>
        <dbReference type="EMBL" id="EXU96206.1"/>
    </source>
</evidence>
<dbReference type="PANTHER" id="PTHR38015">
    <property type="entry name" value="BLR6086 PROTEIN"/>
    <property type="match status" value="1"/>
</dbReference>
<evidence type="ECO:0000259" key="3">
    <source>
        <dbReference type="Pfam" id="PF01210"/>
    </source>
</evidence>
<dbReference type="InterPro" id="IPR008927">
    <property type="entry name" value="6-PGluconate_DH-like_C_sf"/>
</dbReference>
<dbReference type="Proteomes" id="UP000030151">
    <property type="component" value="Unassembled WGS sequence"/>
</dbReference>
<dbReference type="PRINTS" id="PR00420">
    <property type="entry name" value="RNGMNOXGNASE"/>
</dbReference>
<dbReference type="SUPFAM" id="SSF51735">
    <property type="entry name" value="NAD(P)-binding Rossmann-fold domains"/>
    <property type="match status" value="1"/>
</dbReference>
<evidence type="ECO:0000313" key="6">
    <source>
        <dbReference type="Proteomes" id="UP000030151"/>
    </source>
</evidence>
<proteinExistence type="predicted"/>
<dbReference type="InterPro" id="IPR051729">
    <property type="entry name" value="Opine/Lysopine_DH"/>
</dbReference>
<dbReference type="InterPro" id="IPR036291">
    <property type="entry name" value="NAD(P)-bd_dom_sf"/>
</dbReference>
<dbReference type="InterPro" id="IPR013328">
    <property type="entry name" value="6PGD_dom2"/>
</dbReference>
<dbReference type="PANTHER" id="PTHR38015:SF1">
    <property type="entry name" value="OPINE DEHYDROGENASE DOMAIN-CONTAINING PROTEIN"/>
    <property type="match status" value="1"/>
</dbReference>
<dbReference type="Gene3D" id="1.10.1040.10">
    <property type="entry name" value="N-(1-d-carboxylethyl)-l-norvaline Dehydrogenase, domain 2"/>
    <property type="match status" value="1"/>
</dbReference>
<sequence>MQRKVSIIGAGPSGFALAADVQNRGMDVLVYSHPDHLRYASEVIDKGQLTVRGRVTSSTPVRITFAMAEVIEFSTIIVLTVPSTGHETVLQQLRGFALQQHTIIAIPGNLFSLIADMEIGCVLETNLSPYSCRMEKNVVVVMGKKDLIFIAALGGLPSRAVRDAIQQVVLVKLCWCSSVIEVCLLNVNGVFHPLMMLMNAGRIESTNGDFLLYRDGLTGSVAKAMVAVDQVRMEIGRAFGHSLKSALTISNECYGHNFTDLVDLARNSGPHNRLKAPSDLQNRNISEDVPDLLVCWHSLAEKLGIDSSPITAIIVLARMATGVDYFLSGRSLQRLHLDDVSRSELIGRFTVQRDHMFVSQL</sequence>
<dbReference type="Pfam" id="PF02317">
    <property type="entry name" value="Octopine_DH"/>
    <property type="match status" value="1"/>
</dbReference>
<feature type="domain" description="Glycerol-3-phosphate dehydrogenase NAD-dependent N-terminal" evidence="3">
    <location>
        <begin position="4"/>
        <end position="105"/>
    </location>
</feature>
<feature type="domain" description="Opine dehydrogenase" evidence="4">
    <location>
        <begin position="175"/>
        <end position="320"/>
    </location>
</feature>
<dbReference type="GO" id="GO:0046168">
    <property type="term" value="P:glycerol-3-phosphate catabolic process"/>
    <property type="evidence" value="ECO:0007669"/>
    <property type="project" value="InterPro"/>
</dbReference>
<protein>
    <submittedName>
        <fullName evidence="5">NAD/NADP octopine/nopaline dehydrogenase domain protein</fullName>
    </submittedName>
</protein>
<comment type="catalytic activity">
    <reaction evidence="2">
        <text>sn-glycerol 3-phosphate + NAD(+) = dihydroxyacetone phosphate + NADH + H(+)</text>
        <dbReference type="Rhea" id="RHEA:11092"/>
        <dbReference type="ChEBI" id="CHEBI:15378"/>
        <dbReference type="ChEBI" id="CHEBI:57540"/>
        <dbReference type="ChEBI" id="CHEBI:57597"/>
        <dbReference type="ChEBI" id="CHEBI:57642"/>
        <dbReference type="ChEBI" id="CHEBI:57945"/>
        <dbReference type="EC" id="1.1.1.8"/>
    </reaction>
</comment>
<dbReference type="GO" id="GO:0051287">
    <property type="term" value="F:NAD binding"/>
    <property type="evidence" value="ECO:0007669"/>
    <property type="project" value="InterPro"/>
</dbReference>
<dbReference type="GO" id="GO:0141152">
    <property type="term" value="F:glycerol-3-phosphate dehydrogenase (NAD+) activity"/>
    <property type="evidence" value="ECO:0007669"/>
    <property type="project" value="UniProtKB-EC"/>
</dbReference>
<organism evidence="5 6">
    <name type="scientific">Metarhizium robertsii</name>
    <dbReference type="NCBI Taxonomy" id="568076"/>
    <lineage>
        <taxon>Eukaryota</taxon>
        <taxon>Fungi</taxon>
        <taxon>Dikarya</taxon>
        <taxon>Ascomycota</taxon>
        <taxon>Pezizomycotina</taxon>
        <taxon>Sordariomycetes</taxon>
        <taxon>Hypocreomycetidae</taxon>
        <taxon>Hypocreales</taxon>
        <taxon>Clavicipitaceae</taxon>
        <taxon>Metarhizium</taxon>
    </lineage>
</organism>
<evidence type="ECO:0000259" key="4">
    <source>
        <dbReference type="Pfam" id="PF02317"/>
    </source>
</evidence>
<dbReference type="InterPro" id="IPR011128">
    <property type="entry name" value="G3P_DH_NAD-dep_N"/>
</dbReference>
<evidence type="ECO:0000256" key="1">
    <source>
        <dbReference type="ARBA" id="ARBA00023002"/>
    </source>
</evidence>
<dbReference type="SUPFAM" id="SSF48179">
    <property type="entry name" value="6-phosphogluconate dehydrogenase C-terminal domain-like"/>
    <property type="match status" value="1"/>
</dbReference>
<accession>A0A014PK64</accession>
<comment type="caution">
    <text evidence="5">The sequence shown here is derived from an EMBL/GenBank/DDBJ whole genome shotgun (WGS) entry which is preliminary data.</text>
</comment>
<keyword evidence="1" id="KW-0560">Oxidoreductase</keyword>
<reference evidence="5 6" key="1">
    <citation type="submission" date="2014-02" db="EMBL/GenBank/DDBJ databases">
        <title>The genome sequence of the entomopathogenic fungus Metarhizium robertsii ARSEF 2575.</title>
        <authorList>
            <person name="Giuliano Garisto Donzelli B."/>
            <person name="Roe B.A."/>
            <person name="Macmil S.L."/>
            <person name="Krasnoff S.B."/>
            <person name="Gibson D.M."/>
        </authorList>
    </citation>
    <scope>NUCLEOTIDE SEQUENCE [LARGE SCALE GENOMIC DNA]</scope>
    <source>
        <strain evidence="5 6">ARSEF 2575</strain>
    </source>
</reference>
<dbReference type="eggNOG" id="ENOG502SN5N">
    <property type="taxonomic scope" value="Eukaryota"/>
</dbReference>
<gene>
    <name evidence="5" type="ORF">X797_010706</name>
</gene>
<dbReference type="AlphaFoldDB" id="A0A014PK64"/>
<evidence type="ECO:0000256" key="2">
    <source>
        <dbReference type="ARBA" id="ARBA00048683"/>
    </source>
</evidence>
<dbReference type="OrthoDB" id="4394513at2759"/>
<dbReference type="Pfam" id="PF01210">
    <property type="entry name" value="NAD_Gly3P_dh_N"/>
    <property type="match status" value="1"/>
</dbReference>
<dbReference type="InterPro" id="IPR003421">
    <property type="entry name" value="Opine_DH"/>
</dbReference>
<name>A0A014PK64_9HYPO</name>